<dbReference type="InterPro" id="IPR029787">
    <property type="entry name" value="Nucleotide_cyclase"/>
</dbReference>
<comment type="caution">
    <text evidence="7">The sequence shown here is derived from an EMBL/GenBank/DDBJ whole genome shotgun (WGS) entry which is preliminary data.</text>
</comment>
<dbReference type="GO" id="GO:1902201">
    <property type="term" value="P:negative regulation of bacterial-type flagellum-dependent cell motility"/>
    <property type="evidence" value="ECO:0007669"/>
    <property type="project" value="TreeGrafter"/>
</dbReference>
<evidence type="ECO:0000256" key="1">
    <source>
        <dbReference type="ARBA" id="ARBA00001946"/>
    </source>
</evidence>
<dbReference type="RefSeq" id="WP_104428787.1">
    <property type="nucleotide sequence ID" value="NZ_PTIZ01000004.1"/>
</dbReference>
<feature type="domain" description="GGDEF" evidence="6">
    <location>
        <begin position="525"/>
        <end position="661"/>
    </location>
</feature>
<dbReference type="PROSITE" id="PS50887">
    <property type="entry name" value="GGDEF"/>
    <property type="match status" value="1"/>
</dbReference>
<evidence type="ECO:0000256" key="3">
    <source>
        <dbReference type="ARBA" id="ARBA00034247"/>
    </source>
</evidence>
<dbReference type="InterPro" id="IPR000160">
    <property type="entry name" value="GGDEF_dom"/>
</dbReference>
<dbReference type="EMBL" id="PTIZ01000004">
    <property type="protein sequence ID" value="PPK76269.1"/>
    <property type="molecule type" value="Genomic_DNA"/>
</dbReference>
<evidence type="ECO:0000256" key="2">
    <source>
        <dbReference type="ARBA" id="ARBA00012528"/>
    </source>
</evidence>
<feature type="transmembrane region" description="Helical" evidence="5">
    <location>
        <begin position="242"/>
        <end position="260"/>
    </location>
</feature>
<dbReference type="PANTHER" id="PTHR45138:SF9">
    <property type="entry name" value="DIGUANYLATE CYCLASE DGCM-RELATED"/>
    <property type="match status" value="1"/>
</dbReference>
<name>A0A2S6HFJ8_9GAMM</name>
<gene>
    <name evidence="7" type="ORF">B0F87_104361</name>
</gene>
<dbReference type="SUPFAM" id="SSF55073">
    <property type="entry name" value="Nucleotide cyclase"/>
    <property type="match status" value="1"/>
</dbReference>
<keyword evidence="5" id="KW-0472">Membrane</keyword>
<feature type="transmembrane region" description="Helical" evidence="5">
    <location>
        <begin position="338"/>
        <end position="358"/>
    </location>
</feature>
<keyword evidence="5" id="KW-1133">Transmembrane helix</keyword>
<dbReference type="InterPro" id="IPR011623">
    <property type="entry name" value="7TMR_DISM_rcpt_extracell_dom1"/>
</dbReference>
<accession>A0A2S6HFJ8</accession>
<dbReference type="PANTHER" id="PTHR45138">
    <property type="entry name" value="REGULATORY COMPONENTS OF SENSORY TRANSDUCTION SYSTEM"/>
    <property type="match status" value="1"/>
</dbReference>
<evidence type="ECO:0000313" key="7">
    <source>
        <dbReference type="EMBL" id="PPK76269.1"/>
    </source>
</evidence>
<feature type="coiled-coil region" evidence="4">
    <location>
        <begin position="441"/>
        <end position="497"/>
    </location>
</feature>
<dbReference type="InterPro" id="IPR043128">
    <property type="entry name" value="Rev_trsase/Diguanyl_cyclase"/>
</dbReference>
<dbReference type="GO" id="GO:0043709">
    <property type="term" value="P:cell adhesion involved in single-species biofilm formation"/>
    <property type="evidence" value="ECO:0007669"/>
    <property type="project" value="TreeGrafter"/>
</dbReference>
<dbReference type="Gene3D" id="3.30.70.270">
    <property type="match status" value="1"/>
</dbReference>
<evidence type="ECO:0000313" key="8">
    <source>
        <dbReference type="Proteomes" id="UP000240010"/>
    </source>
</evidence>
<feature type="transmembrane region" description="Helical" evidence="5">
    <location>
        <begin position="53"/>
        <end position="71"/>
    </location>
</feature>
<dbReference type="Pfam" id="PF07695">
    <property type="entry name" value="7TMR-DISM_7TM"/>
    <property type="match status" value="1"/>
</dbReference>
<sequence length="680" mass="76375">MLDITYDKFSEYQDLCLLEAIEFKTERGADTRFPVYLSALRNNDSMNKRHRRLIFPILLGLSLLTANVFAADKILDASQLDSPPVSLTEYFAVLEDPNLALTLTDVQEPGTASRFKTAPASAAALSYGYTRSAYWLRLTLRNAGNRPLERMLEIGYARLANVQFYQPVADGAYQSLTTGSLMPFTTRPYKNRFFVFPVTLPAHSDQVYYLRLDSMSSILVPARLWEPQAFHAHERNDYIGQAWYFGMATAMILFNLLLFIALRDVIYLLYVNFVTCMAFSMAAQNGLVKEFLWLNSPLWSTISTATGYALTLAAMLIFIRKMLNTEKIIPKFDRLLKYFVGCFLLLPIGFVVSPQTFIEPAVQFYGIMLILIIGIGLYCAFKRQRSAYFFVGAFAIFCFGGIIGILAALGVFPVNILTMNALQFGSALEMLLLAIALADRFNVIRREKEKAQREALEAQQRLVENLKSSEHLLEIRVAERTDELQLLNRKLEALSTTDELTGIANRRRFDAKLISEWSRAARLGQPLALAVLDVDWFKKYNDHYGHQRGDECLRIIAEVLSANICRTGDLVARYGGEEFVFIAPTTDGAIALNMAWKICEALQSLALPHEMSGFGWVTASIGVAAIVPEQKLSPDMLIKAADEALYRAKKQGRNQAVLAVTDATEWTQPDAWPVNAEAAL</sequence>
<evidence type="ECO:0000256" key="4">
    <source>
        <dbReference type="SAM" id="Coils"/>
    </source>
</evidence>
<dbReference type="InterPro" id="IPR011622">
    <property type="entry name" value="7TMR_DISM_rcpt_extracell_dom2"/>
</dbReference>
<dbReference type="CDD" id="cd01949">
    <property type="entry name" value="GGDEF"/>
    <property type="match status" value="1"/>
</dbReference>
<dbReference type="GO" id="GO:0005886">
    <property type="term" value="C:plasma membrane"/>
    <property type="evidence" value="ECO:0007669"/>
    <property type="project" value="TreeGrafter"/>
</dbReference>
<protein>
    <recommendedName>
        <fullName evidence="2">diguanylate cyclase</fullName>
        <ecNumber evidence="2">2.7.7.65</ecNumber>
    </recommendedName>
</protein>
<dbReference type="InterPro" id="IPR050469">
    <property type="entry name" value="Diguanylate_Cyclase"/>
</dbReference>
<organism evidence="7 8">
    <name type="scientific">Methylobacter tundripaludum</name>
    <dbReference type="NCBI Taxonomy" id="173365"/>
    <lineage>
        <taxon>Bacteria</taxon>
        <taxon>Pseudomonadati</taxon>
        <taxon>Pseudomonadota</taxon>
        <taxon>Gammaproteobacteria</taxon>
        <taxon>Methylococcales</taxon>
        <taxon>Methylococcaceae</taxon>
        <taxon>Methylobacter</taxon>
    </lineage>
</organism>
<keyword evidence="4" id="KW-0175">Coiled coil</keyword>
<feature type="transmembrane region" description="Helical" evidence="5">
    <location>
        <begin position="298"/>
        <end position="318"/>
    </location>
</feature>
<comment type="catalytic activity">
    <reaction evidence="3">
        <text>2 GTP = 3',3'-c-di-GMP + 2 diphosphate</text>
        <dbReference type="Rhea" id="RHEA:24898"/>
        <dbReference type="ChEBI" id="CHEBI:33019"/>
        <dbReference type="ChEBI" id="CHEBI:37565"/>
        <dbReference type="ChEBI" id="CHEBI:58805"/>
        <dbReference type="EC" id="2.7.7.65"/>
    </reaction>
</comment>
<feature type="transmembrane region" description="Helical" evidence="5">
    <location>
        <begin position="364"/>
        <end position="381"/>
    </location>
</feature>
<proteinExistence type="predicted"/>
<reference evidence="7 8" key="1">
    <citation type="submission" date="2018-02" db="EMBL/GenBank/DDBJ databases">
        <title>Subsurface microbial communities from deep shales in Ohio and West Virginia, USA.</title>
        <authorList>
            <person name="Wrighton K."/>
        </authorList>
    </citation>
    <scope>NUCLEOTIDE SEQUENCE [LARGE SCALE GENOMIC DNA]</scope>
    <source>
        <strain evidence="7 8">OWC-DMM</strain>
    </source>
</reference>
<dbReference type="NCBIfam" id="TIGR00254">
    <property type="entry name" value="GGDEF"/>
    <property type="match status" value="1"/>
</dbReference>
<dbReference type="Pfam" id="PF07696">
    <property type="entry name" value="7TMR-DISMED2"/>
    <property type="match status" value="1"/>
</dbReference>
<dbReference type="GO" id="GO:0052621">
    <property type="term" value="F:diguanylate cyclase activity"/>
    <property type="evidence" value="ECO:0007669"/>
    <property type="project" value="UniProtKB-EC"/>
</dbReference>
<dbReference type="Proteomes" id="UP000240010">
    <property type="component" value="Unassembled WGS sequence"/>
</dbReference>
<dbReference type="Gene3D" id="2.60.40.2380">
    <property type="match status" value="1"/>
</dbReference>
<feature type="transmembrane region" description="Helical" evidence="5">
    <location>
        <begin position="267"/>
        <end position="286"/>
    </location>
</feature>
<dbReference type="FunFam" id="3.30.70.270:FF:000001">
    <property type="entry name" value="Diguanylate cyclase domain protein"/>
    <property type="match status" value="1"/>
</dbReference>
<dbReference type="EC" id="2.7.7.65" evidence="2"/>
<comment type="cofactor">
    <cofactor evidence="1">
        <name>Mg(2+)</name>
        <dbReference type="ChEBI" id="CHEBI:18420"/>
    </cofactor>
</comment>
<keyword evidence="5" id="KW-0812">Transmembrane</keyword>
<feature type="transmembrane region" description="Helical" evidence="5">
    <location>
        <begin position="388"/>
        <end position="412"/>
    </location>
</feature>
<evidence type="ECO:0000259" key="6">
    <source>
        <dbReference type="PROSITE" id="PS50887"/>
    </source>
</evidence>
<dbReference type="Pfam" id="PF00990">
    <property type="entry name" value="GGDEF"/>
    <property type="match status" value="1"/>
</dbReference>
<dbReference type="SMART" id="SM00267">
    <property type="entry name" value="GGDEF"/>
    <property type="match status" value="1"/>
</dbReference>
<feature type="transmembrane region" description="Helical" evidence="5">
    <location>
        <begin position="424"/>
        <end position="443"/>
    </location>
</feature>
<dbReference type="AlphaFoldDB" id="A0A2S6HFJ8"/>
<evidence type="ECO:0000256" key="5">
    <source>
        <dbReference type="SAM" id="Phobius"/>
    </source>
</evidence>